<dbReference type="AlphaFoldDB" id="A0AAV4F254"/>
<dbReference type="GO" id="GO:0003676">
    <property type="term" value="F:nucleic acid binding"/>
    <property type="evidence" value="ECO:0007669"/>
    <property type="project" value="InterPro"/>
</dbReference>
<name>A0AAV4F254_9GAST</name>
<organism evidence="2 3">
    <name type="scientific">Elysia marginata</name>
    <dbReference type="NCBI Taxonomy" id="1093978"/>
    <lineage>
        <taxon>Eukaryota</taxon>
        <taxon>Metazoa</taxon>
        <taxon>Spiralia</taxon>
        <taxon>Lophotrochozoa</taxon>
        <taxon>Mollusca</taxon>
        <taxon>Gastropoda</taxon>
        <taxon>Heterobranchia</taxon>
        <taxon>Euthyneura</taxon>
        <taxon>Panpulmonata</taxon>
        <taxon>Sacoglossa</taxon>
        <taxon>Placobranchoidea</taxon>
        <taxon>Plakobranchidae</taxon>
        <taxon>Elysia</taxon>
    </lineage>
</organism>
<reference evidence="2 3" key="1">
    <citation type="journal article" date="2021" name="Elife">
        <title>Chloroplast acquisition without the gene transfer in kleptoplastic sea slugs, Plakobranchus ocellatus.</title>
        <authorList>
            <person name="Maeda T."/>
            <person name="Takahashi S."/>
            <person name="Yoshida T."/>
            <person name="Shimamura S."/>
            <person name="Takaki Y."/>
            <person name="Nagai Y."/>
            <person name="Toyoda A."/>
            <person name="Suzuki Y."/>
            <person name="Arimoto A."/>
            <person name="Ishii H."/>
            <person name="Satoh N."/>
            <person name="Nishiyama T."/>
            <person name="Hasebe M."/>
            <person name="Maruyama T."/>
            <person name="Minagawa J."/>
            <person name="Obokata J."/>
            <person name="Shigenobu S."/>
        </authorList>
    </citation>
    <scope>NUCLEOTIDE SEQUENCE [LARGE SCALE GENOMIC DNA]</scope>
</reference>
<keyword evidence="1" id="KW-0472">Membrane</keyword>
<evidence type="ECO:0000313" key="2">
    <source>
        <dbReference type="EMBL" id="GFR66881.1"/>
    </source>
</evidence>
<evidence type="ECO:0000256" key="1">
    <source>
        <dbReference type="SAM" id="Phobius"/>
    </source>
</evidence>
<accession>A0AAV4F254</accession>
<dbReference type="InterPro" id="IPR036397">
    <property type="entry name" value="RNaseH_sf"/>
</dbReference>
<feature type="transmembrane region" description="Helical" evidence="1">
    <location>
        <begin position="12"/>
        <end position="38"/>
    </location>
</feature>
<proteinExistence type="predicted"/>
<evidence type="ECO:0000313" key="3">
    <source>
        <dbReference type="Proteomes" id="UP000762676"/>
    </source>
</evidence>
<keyword evidence="3" id="KW-1185">Reference proteome</keyword>
<protein>
    <submittedName>
        <fullName evidence="2">Histone-lysine N-methyltransferase SETMAR</fullName>
    </submittedName>
</protein>
<keyword evidence="1" id="KW-0812">Transmembrane</keyword>
<dbReference type="Gene3D" id="3.30.420.10">
    <property type="entry name" value="Ribonuclease H-like superfamily/Ribonuclease H"/>
    <property type="match status" value="1"/>
</dbReference>
<dbReference type="PANTHER" id="PTHR46060:SF1">
    <property type="entry name" value="MARINER MOS1 TRANSPOSASE-LIKE PROTEIN"/>
    <property type="match status" value="1"/>
</dbReference>
<feature type="transmembrane region" description="Helical" evidence="1">
    <location>
        <begin position="58"/>
        <end position="77"/>
    </location>
</feature>
<gene>
    <name evidence="2" type="ORF">ElyMa_000239000</name>
</gene>
<comment type="caution">
    <text evidence="2">The sequence shown here is derived from an EMBL/GenBank/DDBJ whole genome shotgun (WGS) entry which is preliminary data.</text>
</comment>
<dbReference type="PANTHER" id="PTHR46060">
    <property type="entry name" value="MARINER MOS1 TRANSPOSASE-LIKE PROTEIN"/>
    <property type="match status" value="1"/>
</dbReference>
<dbReference type="EMBL" id="BMAT01000466">
    <property type="protein sequence ID" value="GFR66881.1"/>
    <property type="molecule type" value="Genomic_DNA"/>
</dbReference>
<sequence>MVASGQAIKEALWAVSLSSVTCVLLQFPFFVALLIAVFCEPSGDASSSCGIDTFTWSVVMAILMLKAGVTPVVWMIYTDIRQGFRQGLGVMVCGSKNEDDRRCHNSDLDPDLNQLGIGTREIIASFGWTTLPHPSYSPDLAPSHNHLFDPIKQDLRGKHNENDEEVKNVVKMWQKEQPKQPYEAGIRVFVKRWNVALERGGDYIKK</sequence>
<dbReference type="Proteomes" id="UP000762676">
    <property type="component" value="Unassembled WGS sequence"/>
</dbReference>
<keyword evidence="1" id="KW-1133">Transmembrane helix</keyword>
<dbReference type="InterPro" id="IPR052709">
    <property type="entry name" value="Transposase-MT_Hybrid"/>
</dbReference>